<sequence>MASSACFRPTMACFRKARVTIPKLSPTHTRAKIIRFCPTGLPPPDPSPTAKAPSVYLECTDALFVLECSPDLVTEGFREETEDGRDANPLMIVESHDEGDFRFLHGESSGDSEGTPPITIRLDEWYDVGQTIGLIDDGDDDDDDDDDTEEWLWQAYSHREGEDQNRTPNLPPHIATGKISS</sequence>
<dbReference type="OrthoDB" id="43735at2759"/>
<feature type="region of interest" description="Disordered" evidence="1">
    <location>
        <begin position="157"/>
        <end position="181"/>
    </location>
</feature>
<evidence type="ECO:0000313" key="2">
    <source>
        <dbReference type="EMBL" id="VEU42326.1"/>
    </source>
</evidence>
<evidence type="ECO:0000256" key="1">
    <source>
        <dbReference type="SAM" id="MobiDB-lite"/>
    </source>
</evidence>
<gene>
    <name evidence="2" type="ORF">PSNMU_V1.4_AUG-EV-PASAV3_0092850</name>
    <name evidence="3" type="ORF">PSNMU_V1.4_AUG-EV-PASAV3_0111570</name>
</gene>
<dbReference type="AlphaFoldDB" id="A0A448ZPW5"/>
<accession>A0A448ZPW5</accession>
<dbReference type="Proteomes" id="UP000291116">
    <property type="component" value="Unassembled WGS sequence"/>
</dbReference>
<protein>
    <submittedName>
        <fullName evidence="3">Uncharacterized protein</fullName>
    </submittedName>
</protein>
<dbReference type="EMBL" id="CAACVS010000436">
    <property type="protein sequence ID" value="VEU42326.1"/>
    <property type="molecule type" value="Genomic_DNA"/>
</dbReference>
<organism evidence="3 4">
    <name type="scientific">Pseudo-nitzschia multistriata</name>
    <dbReference type="NCBI Taxonomy" id="183589"/>
    <lineage>
        <taxon>Eukaryota</taxon>
        <taxon>Sar</taxon>
        <taxon>Stramenopiles</taxon>
        <taxon>Ochrophyta</taxon>
        <taxon>Bacillariophyta</taxon>
        <taxon>Bacillariophyceae</taxon>
        <taxon>Bacillariophycidae</taxon>
        <taxon>Bacillariales</taxon>
        <taxon>Bacillariaceae</taxon>
        <taxon>Pseudo-nitzschia</taxon>
    </lineage>
</organism>
<keyword evidence="4" id="KW-1185">Reference proteome</keyword>
<reference evidence="3 4" key="1">
    <citation type="submission" date="2019-01" db="EMBL/GenBank/DDBJ databases">
        <authorList>
            <person name="Ferrante I. M."/>
        </authorList>
    </citation>
    <scope>NUCLEOTIDE SEQUENCE [LARGE SCALE GENOMIC DNA]</scope>
    <source>
        <strain evidence="3 4">B856</strain>
    </source>
</reference>
<proteinExistence type="predicted"/>
<dbReference type="EMBL" id="CAACVS010000611">
    <property type="protein sequence ID" value="VEU44091.1"/>
    <property type="molecule type" value="Genomic_DNA"/>
</dbReference>
<name>A0A448ZPW5_9STRA</name>
<evidence type="ECO:0000313" key="4">
    <source>
        <dbReference type="Proteomes" id="UP000291116"/>
    </source>
</evidence>
<evidence type="ECO:0000313" key="3">
    <source>
        <dbReference type="EMBL" id="VEU44091.1"/>
    </source>
</evidence>